<comment type="caution">
    <text evidence="3">The sequence shown here is derived from an EMBL/GenBank/DDBJ whole genome shotgun (WGS) entry which is preliminary data.</text>
</comment>
<sequence>MKIRALCATVAATAGALAFVLGTASPSSALPSDYCYGAPDGLYSYPEGVQFYVECRAGVAVLHSCPSGLNFNAHGRYCDWPASADPGYQVYPPNYRP</sequence>
<dbReference type="PATRIC" id="fig|42234.21.peg.8148"/>
<reference evidence="4" key="1">
    <citation type="submission" date="2014-07" db="EMBL/GenBank/DDBJ databases">
        <title>Genome sequencing of plant-pathogenic Streptomyces species.</title>
        <authorList>
            <person name="Harrison J."/>
            <person name="Sapp M."/>
            <person name="Thwaites R."/>
            <person name="Studholme D.J."/>
        </authorList>
    </citation>
    <scope>NUCLEOTIDE SEQUENCE [LARGE SCALE GENOMIC DNA]</scope>
    <source>
        <strain evidence="4">NCPPB 4445</strain>
    </source>
</reference>
<evidence type="ECO:0000313" key="4">
    <source>
        <dbReference type="Proteomes" id="UP000037151"/>
    </source>
</evidence>
<protein>
    <recommendedName>
        <fullName evidence="2">Chitin-binding type-2 domain-containing protein</fullName>
    </recommendedName>
</protein>
<dbReference type="OrthoDB" id="4570146at2"/>
<dbReference type="RefSeq" id="WP_050374927.1">
    <property type="nucleotide sequence ID" value="NZ_KQ257834.1"/>
</dbReference>
<gene>
    <name evidence="3" type="ORF">IQ63_39600</name>
</gene>
<keyword evidence="1" id="KW-0732">Signal</keyword>
<evidence type="ECO:0000256" key="1">
    <source>
        <dbReference type="SAM" id="SignalP"/>
    </source>
</evidence>
<accession>A0A0L0JJE3</accession>
<dbReference type="Pfam" id="PF01607">
    <property type="entry name" value="CBM_14"/>
    <property type="match status" value="1"/>
</dbReference>
<proteinExistence type="predicted"/>
<evidence type="ECO:0000259" key="2">
    <source>
        <dbReference type="PROSITE" id="PS50940"/>
    </source>
</evidence>
<name>A0A0L0JJE3_9ACTN</name>
<dbReference type="GO" id="GO:0008061">
    <property type="term" value="F:chitin binding"/>
    <property type="evidence" value="ECO:0007669"/>
    <property type="project" value="InterPro"/>
</dbReference>
<feature type="chain" id="PRO_5005541432" description="Chitin-binding type-2 domain-containing protein" evidence="1">
    <location>
        <begin position="30"/>
        <end position="97"/>
    </location>
</feature>
<evidence type="ECO:0000313" key="3">
    <source>
        <dbReference type="EMBL" id="KND25822.1"/>
    </source>
</evidence>
<dbReference type="InterPro" id="IPR002557">
    <property type="entry name" value="Chitin-bd_dom"/>
</dbReference>
<dbReference type="AlphaFoldDB" id="A0A0L0JJE3"/>
<dbReference type="GO" id="GO:0005576">
    <property type="term" value="C:extracellular region"/>
    <property type="evidence" value="ECO:0007669"/>
    <property type="project" value="InterPro"/>
</dbReference>
<dbReference type="PROSITE" id="PS50940">
    <property type="entry name" value="CHIT_BIND_II"/>
    <property type="match status" value="1"/>
</dbReference>
<feature type="signal peptide" evidence="1">
    <location>
        <begin position="1"/>
        <end position="29"/>
    </location>
</feature>
<dbReference type="InterPro" id="IPR036508">
    <property type="entry name" value="Chitin-bd_dom_sf"/>
</dbReference>
<dbReference type="Proteomes" id="UP000037151">
    <property type="component" value="Unassembled WGS sequence"/>
</dbReference>
<organism evidence="3 4">
    <name type="scientific">Streptomyces acidiscabies</name>
    <dbReference type="NCBI Taxonomy" id="42234"/>
    <lineage>
        <taxon>Bacteria</taxon>
        <taxon>Bacillati</taxon>
        <taxon>Actinomycetota</taxon>
        <taxon>Actinomycetes</taxon>
        <taxon>Kitasatosporales</taxon>
        <taxon>Streptomycetaceae</taxon>
        <taxon>Streptomyces</taxon>
    </lineage>
</organism>
<dbReference type="SUPFAM" id="SSF57625">
    <property type="entry name" value="Invertebrate chitin-binding proteins"/>
    <property type="match status" value="1"/>
</dbReference>
<dbReference type="EMBL" id="JPPY01000217">
    <property type="protein sequence ID" value="KND25822.1"/>
    <property type="molecule type" value="Genomic_DNA"/>
</dbReference>
<dbReference type="Gene3D" id="2.170.140.10">
    <property type="entry name" value="Chitin binding domain"/>
    <property type="match status" value="1"/>
</dbReference>
<dbReference type="SMART" id="SM00494">
    <property type="entry name" value="ChtBD2"/>
    <property type="match status" value="1"/>
</dbReference>
<feature type="domain" description="Chitin-binding type-2" evidence="2">
    <location>
        <begin position="32"/>
        <end position="85"/>
    </location>
</feature>